<organism evidence="15 16">
    <name type="scientific">Equus asinus</name>
    <name type="common">Donkey</name>
    <name type="synonym">Equus africanus asinus</name>
    <dbReference type="NCBI Taxonomy" id="9793"/>
    <lineage>
        <taxon>Eukaryota</taxon>
        <taxon>Metazoa</taxon>
        <taxon>Chordata</taxon>
        <taxon>Craniata</taxon>
        <taxon>Vertebrata</taxon>
        <taxon>Euteleostomi</taxon>
        <taxon>Mammalia</taxon>
        <taxon>Eutheria</taxon>
        <taxon>Laurasiatheria</taxon>
        <taxon>Perissodactyla</taxon>
        <taxon>Equidae</taxon>
        <taxon>Equus</taxon>
    </lineage>
</organism>
<reference evidence="15" key="2">
    <citation type="submission" date="2025-08" db="UniProtKB">
        <authorList>
            <consortium name="Ensembl"/>
        </authorList>
    </citation>
    <scope>IDENTIFICATION</scope>
</reference>
<feature type="domain" description="Peptidase C54 catalytic" evidence="14">
    <location>
        <begin position="96"/>
        <end position="240"/>
    </location>
</feature>
<keyword evidence="7 13" id="KW-0378">Hydrolase</keyword>
<dbReference type="PANTHER" id="PTHR22624">
    <property type="entry name" value="CYSTEINE PROTEASE ATG4"/>
    <property type="match status" value="1"/>
</dbReference>
<evidence type="ECO:0000256" key="10">
    <source>
        <dbReference type="ARBA" id="ARBA00023006"/>
    </source>
</evidence>
<dbReference type="GO" id="GO:0019786">
    <property type="term" value="F:protein-phosphatidylethanolamide deconjugating activity"/>
    <property type="evidence" value="ECO:0007669"/>
    <property type="project" value="InterPro"/>
</dbReference>
<dbReference type="InterPro" id="IPR005078">
    <property type="entry name" value="Peptidase_C54"/>
</dbReference>
<dbReference type="InterPro" id="IPR038765">
    <property type="entry name" value="Papain-like_cys_pep_sf"/>
</dbReference>
<comment type="similarity">
    <text evidence="2 13">Belongs to the peptidase C54 family.</text>
</comment>
<feature type="domain" description="Peptidase C54 catalytic" evidence="14">
    <location>
        <begin position="261"/>
        <end position="326"/>
    </location>
</feature>
<dbReference type="GO" id="GO:0034727">
    <property type="term" value="P:piecemeal microautophagy of the nucleus"/>
    <property type="evidence" value="ECO:0007669"/>
    <property type="project" value="TreeGrafter"/>
</dbReference>
<dbReference type="Proteomes" id="UP000694387">
    <property type="component" value="Chromosome X"/>
</dbReference>
<evidence type="ECO:0000256" key="2">
    <source>
        <dbReference type="ARBA" id="ARBA00010958"/>
    </source>
</evidence>
<dbReference type="InterPro" id="IPR046792">
    <property type="entry name" value="Peptidase_C54_cat"/>
</dbReference>
<dbReference type="SUPFAM" id="SSF54001">
    <property type="entry name" value="Cysteine proteinases"/>
    <property type="match status" value="1"/>
</dbReference>
<reference evidence="15 16" key="1">
    <citation type="journal article" date="2020" name="Nat. Commun.">
        <title>Donkey genomes provide new insights into domestication and selection for coat color.</title>
        <authorList>
            <person name="Wang"/>
            <person name="C."/>
            <person name="Li"/>
            <person name="H."/>
            <person name="Guo"/>
            <person name="Y."/>
            <person name="Huang"/>
            <person name="J."/>
            <person name="Sun"/>
            <person name="Y."/>
            <person name="Min"/>
            <person name="J."/>
            <person name="Wang"/>
            <person name="J."/>
            <person name="Fang"/>
            <person name="X."/>
            <person name="Zhao"/>
            <person name="Z."/>
            <person name="Wang"/>
            <person name="S."/>
            <person name="Zhang"/>
            <person name="Y."/>
            <person name="Liu"/>
            <person name="Q."/>
            <person name="Jiang"/>
            <person name="Q."/>
            <person name="Wang"/>
            <person name="X."/>
            <person name="Guo"/>
            <person name="Y."/>
            <person name="Yang"/>
            <person name="C."/>
            <person name="Wang"/>
            <person name="Y."/>
            <person name="Tian"/>
            <person name="F."/>
            <person name="Zhuang"/>
            <person name="G."/>
            <person name="Fan"/>
            <person name="Y."/>
            <person name="Gao"/>
            <person name="Q."/>
            <person name="Li"/>
            <person name="Y."/>
            <person name="Ju"/>
            <person name="Z."/>
            <person name="Li"/>
            <person name="J."/>
            <person name="Li"/>
            <person name="R."/>
            <person name="Hou"/>
            <person name="M."/>
            <person name="Yang"/>
            <person name="G."/>
            <person name="Liu"/>
            <person name="G."/>
            <person name="Liu"/>
            <person name="W."/>
            <person name="Guo"/>
            <person name="J."/>
            <person name="Pan"/>
            <person name="S."/>
            <person name="Fan"/>
            <person name="G."/>
            <person name="Zhang"/>
            <person name="W."/>
            <person name="Zhang"/>
            <person name="R."/>
            <person name="Yu"/>
            <person name="J."/>
            <person name="Zhang"/>
            <person name="X."/>
            <person name="Yin"/>
            <person name="Q."/>
            <person name="Ji"/>
            <person name="C."/>
            <person name="Jin"/>
            <person name="Y."/>
            <person name="Yue"/>
            <person name="G."/>
            <person name="Liu"/>
            <person name="M."/>
            <person name="Xu"/>
            <person name="J."/>
            <person name="Liu"/>
            <person name="S."/>
            <person name="Jordana"/>
            <person name="J."/>
            <person name="Noce"/>
            <person name="A."/>
            <person name="Amills"/>
            <person name="M."/>
            <person name="Wu"/>
            <person name="D.D."/>
            <person name="Li"/>
            <person name="S."/>
            <person name="Zhou"/>
            <person name="X. and Zhong"/>
            <person name="J."/>
        </authorList>
    </citation>
    <scope>NUCLEOTIDE SEQUENCE [LARGE SCALE GENOMIC DNA]</scope>
</reference>
<dbReference type="GO" id="GO:0000045">
    <property type="term" value="P:autophagosome assembly"/>
    <property type="evidence" value="ECO:0007669"/>
    <property type="project" value="TreeGrafter"/>
</dbReference>
<evidence type="ECO:0000256" key="9">
    <source>
        <dbReference type="ARBA" id="ARBA00022927"/>
    </source>
</evidence>
<protein>
    <recommendedName>
        <fullName evidence="13">Cysteine protease</fullName>
        <ecNumber evidence="13">3.4.22.-</ecNumber>
    </recommendedName>
</protein>
<dbReference type="Pfam" id="PF03416">
    <property type="entry name" value="Peptidase_C54"/>
    <property type="match status" value="2"/>
</dbReference>
<dbReference type="PANTHER" id="PTHR22624:SF35">
    <property type="entry name" value="CYSTEINE PROTEASE ATG4A"/>
    <property type="match status" value="1"/>
</dbReference>
<evidence type="ECO:0000256" key="5">
    <source>
        <dbReference type="ARBA" id="ARBA00022670"/>
    </source>
</evidence>
<dbReference type="Pfam" id="PF20166">
    <property type="entry name" value="ATG4_LIR"/>
    <property type="match status" value="1"/>
</dbReference>
<keyword evidence="6" id="KW-0833">Ubl conjugation pathway</keyword>
<evidence type="ECO:0000256" key="13">
    <source>
        <dbReference type="RuleBase" id="RU363115"/>
    </source>
</evidence>
<keyword evidence="3" id="KW-0813">Transport</keyword>
<proteinExistence type="inferred from homology"/>
<dbReference type="GO" id="GO:0015031">
    <property type="term" value="P:protein transport"/>
    <property type="evidence" value="ECO:0007669"/>
    <property type="project" value="UniProtKB-KW"/>
</dbReference>
<dbReference type="GO" id="GO:0035973">
    <property type="term" value="P:aggrephagy"/>
    <property type="evidence" value="ECO:0007669"/>
    <property type="project" value="TreeGrafter"/>
</dbReference>
<dbReference type="GO" id="GO:0016485">
    <property type="term" value="P:protein processing"/>
    <property type="evidence" value="ECO:0007669"/>
    <property type="project" value="TreeGrafter"/>
</dbReference>
<evidence type="ECO:0000313" key="15">
    <source>
        <dbReference type="Ensembl" id="ENSEASP00005029258.2"/>
    </source>
</evidence>
<dbReference type="AlphaFoldDB" id="A0A8C4PTB5"/>
<accession>A0A8C4PTB5</accession>
<name>A0A8C4PTB5_EQUAS</name>
<dbReference type="GO" id="GO:0006629">
    <property type="term" value="P:lipid metabolic process"/>
    <property type="evidence" value="ECO:0007669"/>
    <property type="project" value="UniProtKB-KW"/>
</dbReference>
<comment type="function">
    <text evidence="13">Cysteine protease that plays a key role in autophagy by mediating both proteolytic activation and delipidation of ATG8 family proteins.</text>
</comment>
<dbReference type="GeneTree" id="ENSGT00530000063000"/>
<evidence type="ECO:0000313" key="16">
    <source>
        <dbReference type="Proteomes" id="UP000694387"/>
    </source>
</evidence>
<dbReference type="GO" id="GO:0000423">
    <property type="term" value="P:mitophagy"/>
    <property type="evidence" value="ECO:0007669"/>
    <property type="project" value="TreeGrafter"/>
</dbReference>
<keyword evidence="10 13" id="KW-0072">Autophagy</keyword>
<dbReference type="EC" id="3.4.22.-" evidence="13"/>
<evidence type="ECO:0000256" key="4">
    <source>
        <dbReference type="ARBA" id="ARBA00022490"/>
    </source>
</evidence>
<dbReference type="Ensembl" id="ENSEAST00005031800.2">
    <property type="protein sequence ID" value="ENSEASP00005029258.2"/>
    <property type="gene ID" value="ENSEASG00005019799.2"/>
</dbReference>
<keyword evidence="8" id="KW-0788">Thiol protease</keyword>
<keyword evidence="4 13" id="KW-0963">Cytoplasm</keyword>
<evidence type="ECO:0000256" key="6">
    <source>
        <dbReference type="ARBA" id="ARBA00022786"/>
    </source>
</evidence>
<reference evidence="15" key="3">
    <citation type="submission" date="2025-09" db="UniProtKB">
        <authorList>
            <consortium name="Ensembl"/>
        </authorList>
    </citation>
    <scope>IDENTIFICATION</scope>
</reference>
<evidence type="ECO:0000256" key="1">
    <source>
        <dbReference type="ARBA" id="ARBA00004496"/>
    </source>
</evidence>
<gene>
    <name evidence="15" type="primary">ATG4A</name>
</gene>
<evidence type="ECO:0000256" key="7">
    <source>
        <dbReference type="ARBA" id="ARBA00022801"/>
    </source>
</evidence>
<dbReference type="GO" id="GO:0004197">
    <property type="term" value="F:cysteine-type endopeptidase activity"/>
    <property type="evidence" value="ECO:0007669"/>
    <property type="project" value="TreeGrafter"/>
</dbReference>
<evidence type="ECO:0000256" key="11">
    <source>
        <dbReference type="ARBA" id="ARBA00023098"/>
    </source>
</evidence>
<sequence>MESTGSSGRLWELQFERSSTPGGAFAAHTDSALRSAELQLPGSLAAAVVKWPVELAQDDSWRMESVLSKMTIEEFPDTDELVWILGKQHLLKTEKSKLLSDISARLWFTYRRKFSPIGGTGPSSDAGWGCMLRCGQMMLAQALICRHLGRDWNWEKQKEQPKEYQRILQCFLDRKDCCYSIHQMAQMGVGEGKSIGEWFGPNTVAQVLKKLALFDEWNSLAVYVSMDNTVVIEDIKKMCCILPLSADTAGESPPSSLNASNRSDELIFLDPHTTQTFVDTEENGTVDDQTFHCLQSPQRMNILNLDPSVALGFFCKEEKDFDSWCSLVQKEILKENLRMFELVQKHPSHWPPFIPPAKPEVTTTGAEFIDSTEQLEEFDLEEDFEILSV</sequence>
<comment type="subcellular location">
    <subcellularLocation>
        <location evidence="1 13">Cytoplasm</location>
    </subcellularLocation>
</comment>
<keyword evidence="9 13" id="KW-0653">Protein transport</keyword>
<evidence type="ECO:0000259" key="14">
    <source>
        <dbReference type="Pfam" id="PF03416"/>
    </source>
</evidence>
<comment type="catalytic activity">
    <reaction evidence="12">
        <text>[protein]-C-terminal L-amino acid-glycyl-phosphatidylethanolamide + H2O = [protein]-C-terminal L-amino acid-glycine + a 1,2-diacyl-sn-glycero-3-phosphoethanolamine</text>
        <dbReference type="Rhea" id="RHEA:67548"/>
        <dbReference type="Rhea" id="RHEA-COMP:17323"/>
        <dbReference type="Rhea" id="RHEA-COMP:17324"/>
        <dbReference type="ChEBI" id="CHEBI:15377"/>
        <dbReference type="ChEBI" id="CHEBI:64612"/>
        <dbReference type="ChEBI" id="CHEBI:172940"/>
        <dbReference type="ChEBI" id="CHEBI:172941"/>
    </reaction>
    <physiologicalReaction direction="left-to-right" evidence="12">
        <dbReference type="Rhea" id="RHEA:67549"/>
    </physiologicalReaction>
</comment>
<keyword evidence="16" id="KW-1185">Reference proteome</keyword>
<keyword evidence="11" id="KW-0443">Lipid metabolism</keyword>
<dbReference type="InterPro" id="IPR046793">
    <property type="entry name" value="ATG4_LIR"/>
</dbReference>
<evidence type="ECO:0000256" key="12">
    <source>
        <dbReference type="ARBA" id="ARBA00029362"/>
    </source>
</evidence>
<dbReference type="GO" id="GO:0005737">
    <property type="term" value="C:cytoplasm"/>
    <property type="evidence" value="ECO:0007669"/>
    <property type="project" value="UniProtKB-SubCell"/>
</dbReference>
<evidence type="ECO:0000256" key="8">
    <source>
        <dbReference type="ARBA" id="ARBA00022807"/>
    </source>
</evidence>
<keyword evidence="5 13" id="KW-0645">Protease</keyword>
<evidence type="ECO:0000256" key="3">
    <source>
        <dbReference type="ARBA" id="ARBA00022448"/>
    </source>
</evidence>